<feature type="domain" description="Pyridoxamine 5'-phosphate oxidase N-terminal" evidence="2">
    <location>
        <begin position="24"/>
        <end position="154"/>
    </location>
</feature>
<evidence type="ECO:0000313" key="3">
    <source>
        <dbReference type="EMBL" id="NDJ87938.1"/>
    </source>
</evidence>
<dbReference type="InterPro" id="IPR011576">
    <property type="entry name" value="Pyridox_Oxase_N"/>
</dbReference>
<gene>
    <name evidence="3" type="ORF">GWR20_02015</name>
</gene>
<keyword evidence="1" id="KW-0560">Oxidoreductase</keyword>
<dbReference type="PANTHER" id="PTHR35176:SF6">
    <property type="entry name" value="HEME OXYGENASE HI_0854-RELATED"/>
    <property type="match status" value="1"/>
</dbReference>
<dbReference type="SUPFAM" id="SSF50475">
    <property type="entry name" value="FMN-binding split barrel"/>
    <property type="match status" value="1"/>
</dbReference>
<protein>
    <submittedName>
        <fullName evidence="3">Pyridoxamine 5'-phosphate oxidase family protein</fullName>
    </submittedName>
</protein>
<dbReference type="GO" id="GO:0070967">
    <property type="term" value="F:coenzyme F420 binding"/>
    <property type="evidence" value="ECO:0007669"/>
    <property type="project" value="TreeGrafter"/>
</dbReference>
<dbReference type="GO" id="GO:0016627">
    <property type="term" value="F:oxidoreductase activity, acting on the CH-CH group of donors"/>
    <property type="evidence" value="ECO:0007669"/>
    <property type="project" value="TreeGrafter"/>
</dbReference>
<name>A0A7K3L692_9MYCO</name>
<dbReference type="Pfam" id="PF01243">
    <property type="entry name" value="PNPOx_N"/>
    <property type="match status" value="1"/>
</dbReference>
<dbReference type="InterPro" id="IPR012349">
    <property type="entry name" value="Split_barrel_FMN-bd"/>
</dbReference>
<evidence type="ECO:0000313" key="4">
    <source>
        <dbReference type="Proteomes" id="UP000466523"/>
    </source>
</evidence>
<sequence length="174" mass="18905">MSHKEPSNGARTARCAELPAPDAPAVVEFTRKHRRAVLFCRDDSGQPIGYAMHSIRAEPGNLYFSTYAKSAKVGHLRADPAVACILLSDQDANDTVWVSVRGVAEVYQPSKEEVDEMTGAGSSDHRVPDSVVAKVRDRLIDGKRSMIRVTLDEVCAARLTGDTDNESGGRHRGT</sequence>
<organism evidence="3 4">
    <name type="scientific">Mycolicibacter kumamotonensis</name>
    <dbReference type="NCBI Taxonomy" id="354243"/>
    <lineage>
        <taxon>Bacteria</taxon>
        <taxon>Bacillati</taxon>
        <taxon>Actinomycetota</taxon>
        <taxon>Actinomycetes</taxon>
        <taxon>Mycobacteriales</taxon>
        <taxon>Mycobacteriaceae</taxon>
        <taxon>Mycolicibacter</taxon>
    </lineage>
</organism>
<reference evidence="3 4" key="1">
    <citation type="submission" date="2020-01" db="EMBL/GenBank/DDBJ databases">
        <authorList>
            <person name="Sanchez-Estrada R."/>
            <person name="Gonzalez-Y-Merchand J.A."/>
            <person name="Rivera-Gutierrez S."/>
        </authorList>
    </citation>
    <scope>NUCLEOTIDE SEQUENCE [LARGE SCALE GENOMIC DNA]</scope>
    <source>
        <strain evidence="3 4">CST 7247</strain>
    </source>
</reference>
<dbReference type="PANTHER" id="PTHR35176">
    <property type="entry name" value="HEME OXYGENASE HI_0854-RELATED"/>
    <property type="match status" value="1"/>
</dbReference>
<evidence type="ECO:0000256" key="1">
    <source>
        <dbReference type="ARBA" id="ARBA00023002"/>
    </source>
</evidence>
<dbReference type="GO" id="GO:0005829">
    <property type="term" value="C:cytosol"/>
    <property type="evidence" value="ECO:0007669"/>
    <property type="project" value="TreeGrafter"/>
</dbReference>
<dbReference type="InterPro" id="IPR052019">
    <property type="entry name" value="F420H2_bilvrd_red/Heme_oxyg"/>
</dbReference>
<comment type="caution">
    <text evidence="3">The sequence shown here is derived from an EMBL/GenBank/DDBJ whole genome shotgun (WGS) entry which is preliminary data.</text>
</comment>
<dbReference type="EMBL" id="JAACYR010000004">
    <property type="protein sequence ID" value="NDJ87938.1"/>
    <property type="molecule type" value="Genomic_DNA"/>
</dbReference>
<dbReference type="Gene3D" id="2.30.110.10">
    <property type="entry name" value="Electron Transport, Fmn-binding Protein, Chain A"/>
    <property type="match status" value="1"/>
</dbReference>
<accession>A0A7K3L692</accession>
<dbReference type="AlphaFoldDB" id="A0A7K3L692"/>
<evidence type="ECO:0000259" key="2">
    <source>
        <dbReference type="Pfam" id="PF01243"/>
    </source>
</evidence>
<dbReference type="Proteomes" id="UP000466523">
    <property type="component" value="Unassembled WGS sequence"/>
</dbReference>
<proteinExistence type="predicted"/>